<dbReference type="InterPro" id="IPR036388">
    <property type="entry name" value="WH-like_DNA-bd_sf"/>
</dbReference>
<dbReference type="PROSITE" id="PS51071">
    <property type="entry name" value="HTH_RPIR"/>
    <property type="match status" value="1"/>
</dbReference>
<comment type="caution">
    <text evidence="6">The sequence shown here is derived from an EMBL/GenBank/DDBJ whole genome shotgun (WGS) entry which is preliminary data.</text>
</comment>
<dbReference type="SUPFAM" id="SSF46689">
    <property type="entry name" value="Homeodomain-like"/>
    <property type="match status" value="1"/>
</dbReference>
<keyword evidence="2" id="KW-0238">DNA-binding</keyword>
<sequence length="287" mass="32141">MGSETDILSFIKNNREGFSKRQRMVADYILRNYDRAAYMTAAALSNAVGVSESTVVRFAAELGFDGYQRLQRRLQEVARTQLNSIQRMDIASRRIDSNDILSNVLKSDIDKIEKTLAEIDQAQFDGAVEALLHAENIYITGVRSAAALASFTGFYFNRLFENVRLINTTGADDIFEQILRAGSGDAVLGMSFPRYSRNTLKALEYAKHQGATVIGITDSVNSPIVKQSHYCLIARSDMDSFVDSLVAPFSVVNALIVALGMKKRDEVRDIFEKLETIWDEYGVYDKE</sequence>
<dbReference type="Gene3D" id="3.40.50.10490">
    <property type="entry name" value="Glucose-6-phosphate isomerase like protein, domain 1"/>
    <property type="match status" value="1"/>
</dbReference>
<dbReference type="Pfam" id="PF01418">
    <property type="entry name" value="HTH_6"/>
    <property type="match status" value="1"/>
</dbReference>
<dbReference type="GO" id="GO:0097367">
    <property type="term" value="F:carbohydrate derivative binding"/>
    <property type="evidence" value="ECO:0007669"/>
    <property type="project" value="InterPro"/>
</dbReference>
<gene>
    <name evidence="6" type="ORF">IAB04_05650</name>
</gene>
<proteinExistence type="predicted"/>
<dbReference type="InterPro" id="IPR000281">
    <property type="entry name" value="HTH_RpiR"/>
</dbReference>
<evidence type="ECO:0000313" key="7">
    <source>
        <dbReference type="Proteomes" id="UP000824111"/>
    </source>
</evidence>
<dbReference type="GO" id="GO:0003677">
    <property type="term" value="F:DNA binding"/>
    <property type="evidence" value="ECO:0007669"/>
    <property type="project" value="UniProtKB-KW"/>
</dbReference>
<evidence type="ECO:0000259" key="5">
    <source>
        <dbReference type="PROSITE" id="PS51464"/>
    </source>
</evidence>
<name>A0A9D1S6A1_9FIRM</name>
<reference evidence="6" key="2">
    <citation type="journal article" date="2021" name="PeerJ">
        <title>Extensive microbial diversity within the chicken gut microbiome revealed by metagenomics and culture.</title>
        <authorList>
            <person name="Gilroy R."/>
            <person name="Ravi A."/>
            <person name="Getino M."/>
            <person name="Pursley I."/>
            <person name="Horton D.L."/>
            <person name="Alikhan N.F."/>
            <person name="Baker D."/>
            <person name="Gharbi K."/>
            <person name="Hall N."/>
            <person name="Watson M."/>
            <person name="Adriaenssens E.M."/>
            <person name="Foster-Nyarko E."/>
            <person name="Jarju S."/>
            <person name="Secka A."/>
            <person name="Antonio M."/>
            <person name="Oren A."/>
            <person name="Chaudhuri R.R."/>
            <person name="La Ragione R."/>
            <person name="Hildebrand F."/>
            <person name="Pallen M.J."/>
        </authorList>
    </citation>
    <scope>NUCLEOTIDE SEQUENCE</scope>
    <source>
        <strain evidence="6">ChiSjej4B22-9803</strain>
    </source>
</reference>
<dbReference type="Gene3D" id="1.10.10.10">
    <property type="entry name" value="Winged helix-like DNA-binding domain superfamily/Winged helix DNA-binding domain"/>
    <property type="match status" value="1"/>
</dbReference>
<dbReference type="InterPro" id="IPR001347">
    <property type="entry name" value="SIS_dom"/>
</dbReference>
<keyword evidence="3" id="KW-0804">Transcription</keyword>
<dbReference type="CDD" id="cd05013">
    <property type="entry name" value="SIS_RpiR"/>
    <property type="match status" value="1"/>
</dbReference>
<dbReference type="InterPro" id="IPR046348">
    <property type="entry name" value="SIS_dom_sf"/>
</dbReference>
<dbReference type="InterPro" id="IPR047640">
    <property type="entry name" value="RpiR-like"/>
</dbReference>
<dbReference type="Proteomes" id="UP000824111">
    <property type="component" value="Unassembled WGS sequence"/>
</dbReference>
<evidence type="ECO:0000259" key="4">
    <source>
        <dbReference type="PROSITE" id="PS51071"/>
    </source>
</evidence>
<dbReference type="PANTHER" id="PTHR30514:SF18">
    <property type="entry name" value="RPIR-FAMILY TRANSCRIPTIONAL REGULATOR"/>
    <property type="match status" value="1"/>
</dbReference>
<dbReference type="InterPro" id="IPR009057">
    <property type="entry name" value="Homeodomain-like_sf"/>
</dbReference>
<protein>
    <submittedName>
        <fullName evidence="6">MurR/RpiR family transcriptional regulator</fullName>
    </submittedName>
</protein>
<dbReference type="SUPFAM" id="SSF53697">
    <property type="entry name" value="SIS domain"/>
    <property type="match status" value="1"/>
</dbReference>
<organism evidence="6 7">
    <name type="scientific">Candidatus Avimonoglobus intestinipullorum</name>
    <dbReference type="NCBI Taxonomy" id="2840699"/>
    <lineage>
        <taxon>Bacteria</taxon>
        <taxon>Bacillati</taxon>
        <taxon>Bacillota</taxon>
        <taxon>Clostridia</taxon>
        <taxon>Eubacteriales</taxon>
        <taxon>Candidatus Avimonoglobus</taxon>
    </lineage>
</organism>
<dbReference type="PROSITE" id="PS51464">
    <property type="entry name" value="SIS"/>
    <property type="match status" value="1"/>
</dbReference>
<dbReference type="InterPro" id="IPR035472">
    <property type="entry name" value="RpiR-like_SIS"/>
</dbReference>
<dbReference type="GO" id="GO:1901135">
    <property type="term" value="P:carbohydrate derivative metabolic process"/>
    <property type="evidence" value="ECO:0007669"/>
    <property type="project" value="InterPro"/>
</dbReference>
<dbReference type="Pfam" id="PF01380">
    <property type="entry name" value="SIS"/>
    <property type="match status" value="1"/>
</dbReference>
<dbReference type="GO" id="GO:0003700">
    <property type="term" value="F:DNA-binding transcription factor activity"/>
    <property type="evidence" value="ECO:0007669"/>
    <property type="project" value="InterPro"/>
</dbReference>
<dbReference type="PANTHER" id="PTHR30514">
    <property type="entry name" value="GLUCOKINASE"/>
    <property type="match status" value="1"/>
</dbReference>
<evidence type="ECO:0000256" key="1">
    <source>
        <dbReference type="ARBA" id="ARBA00023015"/>
    </source>
</evidence>
<reference evidence="6" key="1">
    <citation type="submission" date="2020-10" db="EMBL/GenBank/DDBJ databases">
        <authorList>
            <person name="Gilroy R."/>
        </authorList>
    </citation>
    <scope>NUCLEOTIDE SEQUENCE</scope>
    <source>
        <strain evidence="6">ChiSjej4B22-9803</strain>
    </source>
</reference>
<evidence type="ECO:0000256" key="3">
    <source>
        <dbReference type="ARBA" id="ARBA00023163"/>
    </source>
</evidence>
<accession>A0A9D1S6A1</accession>
<feature type="domain" description="SIS" evidence="5">
    <location>
        <begin position="127"/>
        <end position="266"/>
    </location>
</feature>
<dbReference type="EMBL" id="DVND01000147">
    <property type="protein sequence ID" value="HIU48829.1"/>
    <property type="molecule type" value="Genomic_DNA"/>
</dbReference>
<keyword evidence="1" id="KW-0805">Transcription regulation</keyword>
<feature type="domain" description="HTH rpiR-type" evidence="4">
    <location>
        <begin position="5"/>
        <end position="81"/>
    </location>
</feature>
<evidence type="ECO:0000313" key="6">
    <source>
        <dbReference type="EMBL" id="HIU48829.1"/>
    </source>
</evidence>
<dbReference type="AlphaFoldDB" id="A0A9D1S6A1"/>
<evidence type="ECO:0000256" key="2">
    <source>
        <dbReference type="ARBA" id="ARBA00023125"/>
    </source>
</evidence>